<comment type="caution">
    <text evidence="2">The sequence shown here is derived from an EMBL/GenBank/DDBJ whole genome shotgun (WGS) entry which is preliminary data.</text>
</comment>
<sequence>MYRQFLVNRENTDLQRILWRNSASDKLKVYRLLTVTYGTAPAPYLSTKTLQRLARDYADQFPEASQSLENDFYVDDYISGHDSLELAVQLQKDMTELLKLGGMNLRKWTANHPDLLAHFPPESVETATAFTKFDDGSPDPTVKVLGLQWNPRLDTFVYNVPNLEIPKEFTKRQAYSLIGKLFDPLGFVAPAVVAAKFQMQNVWKTKCDWGVDYCGPILVRHSQRKGVKPNKAYIAIFVCFTTEAIRVELVTDLSTQSFLSAFQRFIARRGKPAKMLSDNAKTFVGAKGELEHLETAIKAIQTYSGELSIKWEFIPPGSPHFGGLWEIMVRQLKNHLKKVLGKASLSYMEMNTVLTRIEAVINSRPITSVTDDPSDLSPLTPAHFLVGTTLTSLPPVIAERKLTLRARWIGHQALLEHFWARWSREYLTSLQTRSKWRFKTENLKSGDMVMVHDVNSPPFYWRLGRISKIIPGEDGLVRVFEVKTHAGTVRRTLSQISPLEESGGQDV</sequence>
<evidence type="ECO:0000313" key="3">
    <source>
        <dbReference type="Proteomes" id="UP000466442"/>
    </source>
</evidence>
<keyword evidence="3" id="KW-1185">Reference proteome</keyword>
<dbReference type="InterPro" id="IPR043502">
    <property type="entry name" value="DNA/RNA_pol_sf"/>
</dbReference>
<dbReference type="InterPro" id="IPR008042">
    <property type="entry name" value="Retrotrans_Pao"/>
</dbReference>
<protein>
    <recommendedName>
        <fullName evidence="1">Integrase catalytic domain-containing protein</fullName>
    </recommendedName>
</protein>
<feature type="domain" description="Integrase catalytic" evidence="1">
    <location>
        <begin position="200"/>
        <end position="389"/>
    </location>
</feature>
<name>A0A8S9WVX1_APOLU</name>
<dbReference type="GO" id="GO:0071897">
    <property type="term" value="P:DNA biosynthetic process"/>
    <property type="evidence" value="ECO:0007669"/>
    <property type="project" value="UniProtKB-ARBA"/>
</dbReference>
<dbReference type="GO" id="GO:0042575">
    <property type="term" value="C:DNA polymerase complex"/>
    <property type="evidence" value="ECO:0007669"/>
    <property type="project" value="UniProtKB-ARBA"/>
</dbReference>
<dbReference type="OrthoDB" id="6626266at2759"/>
<dbReference type="InterPro" id="IPR001584">
    <property type="entry name" value="Integrase_cat-core"/>
</dbReference>
<dbReference type="Pfam" id="PF18701">
    <property type="entry name" value="DUF5641"/>
    <property type="match status" value="1"/>
</dbReference>
<dbReference type="Pfam" id="PF05380">
    <property type="entry name" value="Peptidase_A17"/>
    <property type="match status" value="1"/>
</dbReference>
<dbReference type="PROSITE" id="PS50994">
    <property type="entry name" value="INTEGRASE"/>
    <property type="match status" value="1"/>
</dbReference>
<dbReference type="InterPro" id="IPR012337">
    <property type="entry name" value="RNaseH-like_sf"/>
</dbReference>
<dbReference type="PANTHER" id="PTHR47331">
    <property type="entry name" value="PHD-TYPE DOMAIN-CONTAINING PROTEIN"/>
    <property type="match status" value="1"/>
</dbReference>
<dbReference type="InterPro" id="IPR036397">
    <property type="entry name" value="RNaseH_sf"/>
</dbReference>
<gene>
    <name evidence="2" type="ORF">GE061_006667</name>
</gene>
<dbReference type="AlphaFoldDB" id="A0A8S9WVX1"/>
<organism evidence="2 3">
    <name type="scientific">Apolygus lucorum</name>
    <name type="common">Small green plant bug</name>
    <name type="synonym">Lygocoris lucorum</name>
    <dbReference type="NCBI Taxonomy" id="248454"/>
    <lineage>
        <taxon>Eukaryota</taxon>
        <taxon>Metazoa</taxon>
        <taxon>Ecdysozoa</taxon>
        <taxon>Arthropoda</taxon>
        <taxon>Hexapoda</taxon>
        <taxon>Insecta</taxon>
        <taxon>Pterygota</taxon>
        <taxon>Neoptera</taxon>
        <taxon>Paraneoptera</taxon>
        <taxon>Hemiptera</taxon>
        <taxon>Heteroptera</taxon>
        <taxon>Panheteroptera</taxon>
        <taxon>Cimicomorpha</taxon>
        <taxon>Miridae</taxon>
        <taxon>Mirini</taxon>
        <taxon>Apolygus</taxon>
    </lineage>
</organism>
<dbReference type="GO" id="GO:0003676">
    <property type="term" value="F:nucleic acid binding"/>
    <property type="evidence" value="ECO:0007669"/>
    <property type="project" value="InterPro"/>
</dbReference>
<dbReference type="SUPFAM" id="SSF56672">
    <property type="entry name" value="DNA/RNA polymerases"/>
    <property type="match status" value="1"/>
</dbReference>
<dbReference type="InterPro" id="IPR040676">
    <property type="entry name" value="DUF5641"/>
</dbReference>
<dbReference type="Proteomes" id="UP000466442">
    <property type="component" value="Unassembled WGS sequence"/>
</dbReference>
<dbReference type="EMBL" id="WIXP02000014">
    <property type="protein sequence ID" value="KAF6200364.1"/>
    <property type="molecule type" value="Genomic_DNA"/>
</dbReference>
<proteinExistence type="predicted"/>
<dbReference type="GO" id="GO:0015074">
    <property type="term" value="P:DNA integration"/>
    <property type="evidence" value="ECO:0007669"/>
    <property type="project" value="InterPro"/>
</dbReference>
<evidence type="ECO:0000313" key="2">
    <source>
        <dbReference type="EMBL" id="KAF6200364.1"/>
    </source>
</evidence>
<dbReference type="SUPFAM" id="SSF53098">
    <property type="entry name" value="Ribonuclease H-like"/>
    <property type="match status" value="1"/>
</dbReference>
<evidence type="ECO:0000259" key="1">
    <source>
        <dbReference type="PROSITE" id="PS50994"/>
    </source>
</evidence>
<dbReference type="Gene3D" id="3.30.420.10">
    <property type="entry name" value="Ribonuclease H-like superfamily/Ribonuclease H"/>
    <property type="match status" value="1"/>
</dbReference>
<accession>A0A8S9WVX1</accession>
<reference evidence="2" key="1">
    <citation type="journal article" date="2021" name="Mol. Ecol. Resour.">
        <title>Apolygus lucorum genome provides insights into omnivorousness and mesophyll feeding.</title>
        <authorList>
            <person name="Liu Y."/>
            <person name="Liu H."/>
            <person name="Wang H."/>
            <person name="Huang T."/>
            <person name="Liu B."/>
            <person name="Yang B."/>
            <person name="Yin L."/>
            <person name="Li B."/>
            <person name="Zhang Y."/>
            <person name="Zhang S."/>
            <person name="Jiang F."/>
            <person name="Zhang X."/>
            <person name="Ren Y."/>
            <person name="Wang B."/>
            <person name="Wang S."/>
            <person name="Lu Y."/>
            <person name="Wu K."/>
            <person name="Fan W."/>
            <person name="Wang G."/>
        </authorList>
    </citation>
    <scope>NUCLEOTIDE SEQUENCE</scope>
    <source>
        <strain evidence="2">12Hb</strain>
    </source>
</reference>